<dbReference type="Proteomes" id="UP001456524">
    <property type="component" value="Unassembled WGS sequence"/>
</dbReference>
<dbReference type="EMBL" id="JBBWUH010000005">
    <property type="protein sequence ID" value="KAK8167097.1"/>
    <property type="molecule type" value="Genomic_DNA"/>
</dbReference>
<evidence type="ECO:0000313" key="3">
    <source>
        <dbReference type="EMBL" id="KAK8167097.1"/>
    </source>
</evidence>
<keyword evidence="4" id="KW-1185">Reference proteome</keyword>
<protein>
    <submittedName>
        <fullName evidence="3">Uncharacterized protein</fullName>
    </submittedName>
</protein>
<name>A0ABR1XVH9_9PEZI</name>
<reference evidence="3 4" key="1">
    <citation type="journal article" date="2022" name="G3 (Bethesda)">
        <title>Enemy or ally: a genomic approach to elucidate the lifestyle of Phyllosticta citrichinaensis.</title>
        <authorList>
            <person name="Buijs V.A."/>
            <person name="Groenewald J.Z."/>
            <person name="Haridas S."/>
            <person name="LaButti K.M."/>
            <person name="Lipzen A."/>
            <person name="Martin F.M."/>
            <person name="Barry K."/>
            <person name="Grigoriev I.V."/>
            <person name="Crous P.W."/>
            <person name="Seidl M.F."/>
        </authorList>
    </citation>
    <scope>NUCLEOTIDE SEQUENCE [LARGE SCALE GENOMIC DNA]</scope>
    <source>
        <strain evidence="3 4">CBS 129764</strain>
    </source>
</reference>
<organism evidence="3 4">
    <name type="scientific">Phyllosticta citrichinensis</name>
    <dbReference type="NCBI Taxonomy" id="1130410"/>
    <lineage>
        <taxon>Eukaryota</taxon>
        <taxon>Fungi</taxon>
        <taxon>Dikarya</taxon>
        <taxon>Ascomycota</taxon>
        <taxon>Pezizomycotina</taxon>
        <taxon>Dothideomycetes</taxon>
        <taxon>Dothideomycetes incertae sedis</taxon>
        <taxon>Botryosphaeriales</taxon>
        <taxon>Phyllostictaceae</taxon>
        <taxon>Phyllosticta</taxon>
    </lineage>
</organism>
<feature type="region of interest" description="Disordered" evidence="1">
    <location>
        <begin position="42"/>
        <end position="82"/>
    </location>
</feature>
<feature type="chain" id="PRO_5046146362" evidence="2">
    <location>
        <begin position="25"/>
        <end position="127"/>
    </location>
</feature>
<dbReference type="PROSITE" id="PS51257">
    <property type="entry name" value="PROKAR_LIPOPROTEIN"/>
    <property type="match status" value="1"/>
</dbReference>
<evidence type="ECO:0000256" key="2">
    <source>
        <dbReference type="SAM" id="SignalP"/>
    </source>
</evidence>
<evidence type="ECO:0000256" key="1">
    <source>
        <dbReference type="SAM" id="MobiDB-lite"/>
    </source>
</evidence>
<comment type="caution">
    <text evidence="3">The sequence shown here is derived from an EMBL/GenBank/DDBJ whole genome shotgun (WGS) entry which is preliminary data.</text>
</comment>
<accession>A0ABR1XVH9</accession>
<sequence length="127" mass="14639">MERKKNAAAMLLLLLACLLALSASDYLPTACQAHQGLSLYQKKMKKGKRSSTFRRRRRRPSLLGCRRLQKESPKKKNMPLTPQLCPYNFLNDDTRANQRTALTDSPTFREFASLQLQLQLQVDERSK</sequence>
<gene>
    <name evidence="3" type="ORF">IWX90DRAFT_415430</name>
</gene>
<evidence type="ECO:0000313" key="4">
    <source>
        <dbReference type="Proteomes" id="UP001456524"/>
    </source>
</evidence>
<keyword evidence="2" id="KW-0732">Signal</keyword>
<feature type="compositionally biased region" description="Basic residues" evidence="1">
    <location>
        <begin position="42"/>
        <end position="60"/>
    </location>
</feature>
<feature type="signal peptide" evidence="2">
    <location>
        <begin position="1"/>
        <end position="24"/>
    </location>
</feature>
<proteinExistence type="predicted"/>